<keyword evidence="8" id="KW-1185">Reference proteome</keyword>
<dbReference type="SUPFAM" id="SSF51395">
    <property type="entry name" value="FMN-linked oxidoreductases"/>
    <property type="match status" value="1"/>
</dbReference>
<dbReference type="Proteomes" id="UP000572817">
    <property type="component" value="Unassembled WGS sequence"/>
</dbReference>
<proteinExistence type="predicted"/>
<dbReference type="OrthoDB" id="72788at2759"/>
<reference evidence="7" key="1">
    <citation type="submission" date="2020-04" db="EMBL/GenBank/DDBJ databases">
        <title>Genome Assembly and Annotation of Botryosphaeria dothidea sdau 11-99, a Latent Pathogen of Apple Fruit Ring Rot in China.</title>
        <authorList>
            <person name="Yu C."/>
            <person name="Diao Y."/>
            <person name="Lu Q."/>
            <person name="Zhao J."/>
            <person name="Cui S."/>
            <person name="Peng C."/>
            <person name="He B."/>
            <person name="Liu H."/>
        </authorList>
    </citation>
    <scope>NUCLEOTIDE SEQUENCE [LARGE SCALE GENOMIC DNA]</scope>
    <source>
        <strain evidence="7">Sdau11-99</strain>
    </source>
</reference>
<evidence type="ECO:0000256" key="4">
    <source>
        <dbReference type="ARBA" id="ARBA00022857"/>
    </source>
</evidence>
<dbReference type="GO" id="GO:0003959">
    <property type="term" value="F:NADPH dehydrogenase activity"/>
    <property type="evidence" value="ECO:0007669"/>
    <property type="project" value="InterPro"/>
</dbReference>
<keyword evidence="3" id="KW-0288">FMN</keyword>
<evidence type="ECO:0000256" key="3">
    <source>
        <dbReference type="ARBA" id="ARBA00022643"/>
    </source>
</evidence>
<gene>
    <name evidence="7" type="ORF">GTA08_BOTSDO02022</name>
</gene>
<dbReference type="CDD" id="cd02932">
    <property type="entry name" value="OYE_YqiM_FMN"/>
    <property type="match status" value="1"/>
</dbReference>
<dbReference type="PANTHER" id="PTHR43303">
    <property type="entry name" value="NADPH DEHYDROGENASE C23G7.10C-RELATED"/>
    <property type="match status" value="1"/>
</dbReference>
<evidence type="ECO:0000256" key="2">
    <source>
        <dbReference type="ARBA" id="ARBA00022630"/>
    </source>
</evidence>
<dbReference type="InterPro" id="IPR001155">
    <property type="entry name" value="OxRdtase_FMN_N"/>
</dbReference>
<dbReference type="AlphaFoldDB" id="A0A8H4N5B6"/>
<comment type="caution">
    <text evidence="7">The sequence shown here is derived from an EMBL/GenBank/DDBJ whole genome shotgun (WGS) entry which is preliminary data.</text>
</comment>
<dbReference type="InterPro" id="IPR044152">
    <property type="entry name" value="YqjM-like"/>
</dbReference>
<keyword evidence="5" id="KW-0560">Oxidoreductase</keyword>
<accession>A0A8H4N5B6</accession>
<dbReference type="PANTHER" id="PTHR43303:SF4">
    <property type="entry name" value="NADPH DEHYDROGENASE C23G7.10C-RELATED"/>
    <property type="match status" value="1"/>
</dbReference>
<dbReference type="GO" id="GO:0010181">
    <property type="term" value="F:FMN binding"/>
    <property type="evidence" value="ECO:0007669"/>
    <property type="project" value="InterPro"/>
</dbReference>
<dbReference type="Pfam" id="PF00724">
    <property type="entry name" value="Oxidored_FMN"/>
    <property type="match status" value="1"/>
</dbReference>
<evidence type="ECO:0000256" key="1">
    <source>
        <dbReference type="ARBA" id="ARBA00001917"/>
    </source>
</evidence>
<name>A0A8H4N5B6_9PEZI</name>
<keyword evidence="4" id="KW-0521">NADP</keyword>
<organism evidence="7 8">
    <name type="scientific">Botryosphaeria dothidea</name>
    <dbReference type="NCBI Taxonomy" id="55169"/>
    <lineage>
        <taxon>Eukaryota</taxon>
        <taxon>Fungi</taxon>
        <taxon>Dikarya</taxon>
        <taxon>Ascomycota</taxon>
        <taxon>Pezizomycotina</taxon>
        <taxon>Dothideomycetes</taxon>
        <taxon>Dothideomycetes incertae sedis</taxon>
        <taxon>Botryosphaeriales</taxon>
        <taxon>Botryosphaeriaceae</taxon>
        <taxon>Botryosphaeria</taxon>
    </lineage>
</organism>
<evidence type="ECO:0000259" key="6">
    <source>
        <dbReference type="Pfam" id="PF00724"/>
    </source>
</evidence>
<dbReference type="Gene3D" id="3.20.20.70">
    <property type="entry name" value="Aldolase class I"/>
    <property type="match status" value="1"/>
</dbReference>
<evidence type="ECO:0000313" key="8">
    <source>
        <dbReference type="Proteomes" id="UP000572817"/>
    </source>
</evidence>
<dbReference type="InterPro" id="IPR013785">
    <property type="entry name" value="Aldolase_TIM"/>
</dbReference>
<dbReference type="GO" id="GO:0050661">
    <property type="term" value="F:NADP binding"/>
    <property type="evidence" value="ECO:0007669"/>
    <property type="project" value="InterPro"/>
</dbReference>
<evidence type="ECO:0000313" key="7">
    <source>
        <dbReference type="EMBL" id="KAF4309580.1"/>
    </source>
</evidence>
<protein>
    <submittedName>
        <fullName evidence="7">NADH:flavin oxidoreductase/NADH oxidase</fullName>
    </submittedName>
</protein>
<keyword evidence="2" id="KW-0285">Flavoprotein</keyword>
<dbReference type="EMBL" id="WWBZ02000016">
    <property type="protein sequence ID" value="KAF4309580.1"/>
    <property type="molecule type" value="Genomic_DNA"/>
</dbReference>
<evidence type="ECO:0000256" key="5">
    <source>
        <dbReference type="ARBA" id="ARBA00023002"/>
    </source>
</evidence>
<feature type="domain" description="NADH:flavin oxidoreductase/NADH oxidase N-terminal" evidence="6">
    <location>
        <begin position="49"/>
        <end position="393"/>
    </location>
</feature>
<sequence>MSSHHAITNKIHVEPHLVNKPASGISYFTPAQDPPSGTALAHDDKPIPKLFKPLKVRGVEFQNRIMLSPLCQYSAPDGHMTDWHIAHLGGIIKRGPGISFCEATAVLPEGRITPEDVGLWKDSQMEPMRRVVEFVHSQGQKIGVQLAHAGRKASTVAPWLSTGDVATEELNGWPDNVYAPSAIPYNERHASPKELTKQDIETLKNAWVAAVKRALAVGFDTIEIHNAHGYLLHEFLSPVTNKRTDEYGGSFENRVRLTLEIVELVRNTIPDSMPLFLRVSSTDWLEEVEGFGPEKSWTVDDTVKLAGLLAQKGVDVLDVSSGGNHEKQQIKGGPAYQAPAAKRVKDKVGDKLIVGTVGAIADAHLANKLLEEDGLDLAIVGRGFQKNPGLVWSWAEELGVEINVANQIRWGFGGRGKRTTTKPQQGGQK</sequence>
<comment type="cofactor">
    <cofactor evidence="1">
        <name>FMN</name>
        <dbReference type="ChEBI" id="CHEBI:58210"/>
    </cofactor>
</comment>